<dbReference type="EMBL" id="CP002691">
    <property type="protein sequence ID" value="AEE51397.1"/>
    <property type="molecule type" value="Genomic_DNA"/>
</dbReference>
<dbReference type="OrthoDB" id="9778236at2"/>
<dbReference type="RefSeq" id="WP_013765937.1">
    <property type="nucleotide sequence ID" value="NC_015510.1"/>
</dbReference>
<feature type="chain" id="PRO_5003310374" description="Secretion protein HlyD family protein" evidence="4">
    <location>
        <begin position="22"/>
        <end position="328"/>
    </location>
</feature>
<protein>
    <recommendedName>
        <fullName evidence="7">Secretion protein HlyD family protein</fullName>
    </recommendedName>
</protein>
<name>F4KXN6_HALH1</name>
<evidence type="ECO:0000313" key="5">
    <source>
        <dbReference type="EMBL" id="AEE51397.1"/>
    </source>
</evidence>
<dbReference type="InterPro" id="IPR050465">
    <property type="entry name" value="UPF0194_transport"/>
</dbReference>
<accession>F4KXN6</accession>
<dbReference type="STRING" id="760192.Halhy_3542"/>
<feature type="coiled-coil region" evidence="3">
    <location>
        <begin position="98"/>
        <end position="177"/>
    </location>
</feature>
<dbReference type="GO" id="GO:0030313">
    <property type="term" value="C:cell envelope"/>
    <property type="evidence" value="ECO:0007669"/>
    <property type="project" value="UniProtKB-SubCell"/>
</dbReference>
<keyword evidence="6" id="KW-1185">Reference proteome</keyword>
<gene>
    <name evidence="5" type="ordered locus">Halhy_3542</name>
</gene>
<dbReference type="PANTHER" id="PTHR32347:SF23">
    <property type="entry name" value="BLL5650 PROTEIN"/>
    <property type="match status" value="1"/>
</dbReference>
<evidence type="ECO:0000256" key="4">
    <source>
        <dbReference type="SAM" id="SignalP"/>
    </source>
</evidence>
<dbReference type="KEGG" id="hhy:Halhy_3542"/>
<evidence type="ECO:0000256" key="3">
    <source>
        <dbReference type="SAM" id="Coils"/>
    </source>
</evidence>
<dbReference type="HOGENOM" id="CLU_018816_6_3_10"/>
<evidence type="ECO:0000256" key="1">
    <source>
        <dbReference type="ARBA" id="ARBA00004196"/>
    </source>
</evidence>
<evidence type="ECO:0000256" key="2">
    <source>
        <dbReference type="ARBA" id="ARBA00023054"/>
    </source>
</evidence>
<dbReference type="Gene3D" id="1.10.287.1490">
    <property type="match status" value="1"/>
</dbReference>
<feature type="signal peptide" evidence="4">
    <location>
        <begin position="1"/>
        <end position="21"/>
    </location>
</feature>
<sequence length="328" mass="35634">MNNLSKIGILGCLLISLFACNKDQNTFDASGAFEAEEVIVSAEQTGKILSLNIEEGQQLESNVVIGQIDVAALNVQKEQTQASVNAIGQKVNNSAPQVNILQSQIKTQKAQIQVLNQQLEVLNKEVARTQNLVKADAATPKQLDDLMGQKSILEKQIAAAQDQVGVLNEQIAAAKANVNIQNRGVLSEVTPMQKRISILDEQIGRGQIKNIVAGTVLTKYASAGEFASMGKALYKIADLSVLTLRAYITGNQLPLVKLNQKVKVLTDDGKGGFTETTGQITWINDKAEFTPKTIQTKDERANMVYAIKVKVTNDGTYKIGMYGEIKFQ</sequence>
<reference key="2">
    <citation type="submission" date="2011-04" db="EMBL/GenBank/DDBJ databases">
        <title>Complete sequence of chromosome of Haliscomenobacter hydrossis DSM 1100.</title>
        <authorList>
            <consortium name="US DOE Joint Genome Institute (JGI-PGF)"/>
            <person name="Lucas S."/>
            <person name="Han J."/>
            <person name="Lapidus A."/>
            <person name="Bruce D."/>
            <person name="Goodwin L."/>
            <person name="Pitluck S."/>
            <person name="Peters L."/>
            <person name="Kyrpides N."/>
            <person name="Mavromatis K."/>
            <person name="Ivanova N."/>
            <person name="Ovchinnikova G."/>
            <person name="Pagani I."/>
            <person name="Daligault H."/>
            <person name="Detter J.C."/>
            <person name="Han C."/>
            <person name="Land M."/>
            <person name="Hauser L."/>
            <person name="Markowitz V."/>
            <person name="Cheng J.-F."/>
            <person name="Hugenholtz P."/>
            <person name="Woyke T."/>
            <person name="Wu D."/>
            <person name="Verbarg S."/>
            <person name="Frueling A."/>
            <person name="Brambilla E."/>
            <person name="Klenk H.-P."/>
            <person name="Eisen J.A."/>
        </authorList>
    </citation>
    <scope>NUCLEOTIDE SEQUENCE</scope>
    <source>
        <strain>DSM 1100</strain>
    </source>
</reference>
<reference evidence="5 6" key="1">
    <citation type="journal article" date="2011" name="Stand. Genomic Sci.">
        <title>Complete genome sequence of Haliscomenobacter hydrossis type strain (O).</title>
        <authorList>
            <consortium name="US DOE Joint Genome Institute (JGI-PGF)"/>
            <person name="Daligault H."/>
            <person name="Lapidus A."/>
            <person name="Zeytun A."/>
            <person name="Nolan M."/>
            <person name="Lucas S."/>
            <person name="Del Rio T.G."/>
            <person name="Tice H."/>
            <person name="Cheng J.F."/>
            <person name="Tapia R."/>
            <person name="Han C."/>
            <person name="Goodwin L."/>
            <person name="Pitluck S."/>
            <person name="Liolios K."/>
            <person name="Pagani I."/>
            <person name="Ivanova N."/>
            <person name="Huntemann M."/>
            <person name="Mavromatis K."/>
            <person name="Mikhailova N."/>
            <person name="Pati A."/>
            <person name="Chen A."/>
            <person name="Palaniappan K."/>
            <person name="Land M."/>
            <person name="Hauser L."/>
            <person name="Brambilla E.M."/>
            <person name="Rohde M."/>
            <person name="Verbarg S."/>
            <person name="Goker M."/>
            <person name="Bristow J."/>
            <person name="Eisen J.A."/>
            <person name="Markowitz V."/>
            <person name="Hugenholtz P."/>
            <person name="Kyrpides N.C."/>
            <person name="Klenk H.P."/>
            <person name="Woyke T."/>
        </authorList>
    </citation>
    <scope>NUCLEOTIDE SEQUENCE [LARGE SCALE GENOMIC DNA]</scope>
    <source>
        <strain evidence="6">ATCC 27775 / DSM 1100 / LMG 10767 / O</strain>
    </source>
</reference>
<evidence type="ECO:0008006" key="7">
    <source>
        <dbReference type="Google" id="ProtNLM"/>
    </source>
</evidence>
<evidence type="ECO:0000313" key="6">
    <source>
        <dbReference type="Proteomes" id="UP000008461"/>
    </source>
</evidence>
<dbReference type="PANTHER" id="PTHR32347">
    <property type="entry name" value="EFFLUX SYSTEM COMPONENT YKNX-RELATED"/>
    <property type="match status" value="1"/>
</dbReference>
<dbReference type="AlphaFoldDB" id="F4KXN6"/>
<dbReference type="Proteomes" id="UP000008461">
    <property type="component" value="Chromosome"/>
</dbReference>
<dbReference type="PROSITE" id="PS51257">
    <property type="entry name" value="PROKAR_LIPOPROTEIN"/>
    <property type="match status" value="1"/>
</dbReference>
<dbReference type="eggNOG" id="COG0845">
    <property type="taxonomic scope" value="Bacteria"/>
</dbReference>
<proteinExistence type="predicted"/>
<dbReference type="Gene3D" id="2.40.30.170">
    <property type="match status" value="1"/>
</dbReference>
<keyword evidence="2 3" id="KW-0175">Coiled coil</keyword>
<organism evidence="5 6">
    <name type="scientific">Haliscomenobacter hydrossis (strain ATCC 27775 / DSM 1100 / LMG 10767 / O)</name>
    <dbReference type="NCBI Taxonomy" id="760192"/>
    <lineage>
        <taxon>Bacteria</taxon>
        <taxon>Pseudomonadati</taxon>
        <taxon>Bacteroidota</taxon>
        <taxon>Saprospiria</taxon>
        <taxon>Saprospirales</taxon>
        <taxon>Haliscomenobacteraceae</taxon>
        <taxon>Haliscomenobacter</taxon>
    </lineage>
</organism>
<keyword evidence="4" id="KW-0732">Signal</keyword>
<comment type="subcellular location">
    <subcellularLocation>
        <location evidence="1">Cell envelope</location>
    </subcellularLocation>
</comment>